<accession>E4Y4J3</accession>
<dbReference type="GO" id="GO:0006044">
    <property type="term" value="P:N-acetylglucosamine metabolic process"/>
    <property type="evidence" value="ECO:0007669"/>
    <property type="project" value="TreeGrafter"/>
</dbReference>
<evidence type="ECO:0000259" key="3">
    <source>
        <dbReference type="Pfam" id="PF00685"/>
    </source>
</evidence>
<dbReference type="GO" id="GO:0001517">
    <property type="term" value="F:N-acetylglucosamine 6-O-sulfotransferase activity"/>
    <property type="evidence" value="ECO:0007669"/>
    <property type="project" value="TreeGrafter"/>
</dbReference>
<name>E4Y4J3_OIKDI</name>
<dbReference type="EMBL" id="FN654278">
    <property type="protein sequence ID" value="CBY30591.1"/>
    <property type="molecule type" value="Genomic_DNA"/>
</dbReference>
<dbReference type="InterPro" id="IPR051135">
    <property type="entry name" value="Gal/GlcNAc/GalNAc_ST"/>
</dbReference>
<evidence type="ECO:0000256" key="1">
    <source>
        <dbReference type="RuleBase" id="RU361155"/>
    </source>
</evidence>
<feature type="chain" id="PRO_5003191944" description="Sulfotransferase" evidence="2">
    <location>
        <begin position="17"/>
        <end position="312"/>
    </location>
</feature>
<evidence type="ECO:0000313" key="4">
    <source>
        <dbReference type="EMBL" id="CBY30591.1"/>
    </source>
</evidence>
<protein>
    <recommendedName>
        <fullName evidence="1">Sulfotransferase</fullName>
        <ecNumber evidence="1">2.8.2.-</ecNumber>
    </recommendedName>
</protein>
<dbReference type="PANTHER" id="PTHR10704">
    <property type="entry name" value="CARBOHYDRATE SULFOTRANSFERASE"/>
    <property type="match status" value="1"/>
</dbReference>
<keyword evidence="1" id="KW-0808">Transferase</keyword>
<proteinExistence type="inferred from homology"/>
<reference evidence="4" key="1">
    <citation type="journal article" date="2010" name="Science">
        <title>Plasticity of animal genome architecture unmasked by rapid evolution of a pelagic tunicate.</title>
        <authorList>
            <person name="Denoeud F."/>
            <person name="Henriet S."/>
            <person name="Mungpakdee S."/>
            <person name="Aury J.M."/>
            <person name="Da Silva C."/>
            <person name="Brinkmann H."/>
            <person name="Mikhaleva J."/>
            <person name="Olsen L.C."/>
            <person name="Jubin C."/>
            <person name="Canestro C."/>
            <person name="Bouquet J.M."/>
            <person name="Danks G."/>
            <person name="Poulain J."/>
            <person name="Campsteijn C."/>
            <person name="Adamski M."/>
            <person name="Cross I."/>
            <person name="Yadetie F."/>
            <person name="Muffato M."/>
            <person name="Louis A."/>
            <person name="Butcher S."/>
            <person name="Tsagkogeorga G."/>
            <person name="Konrad A."/>
            <person name="Singh S."/>
            <person name="Jensen M.F."/>
            <person name="Cong E.H."/>
            <person name="Eikeseth-Otteraa H."/>
            <person name="Noel B."/>
            <person name="Anthouard V."/>
            <person name="Porcel B.M."/>
            <person name="Kachouri-Lafond R."/>
            <person name="Nishino A."/>
            <person name="Ugolini M."/>
            <person name="Chourrout P."/>
            <person name="Nishida H."/>
            <person name="Aasland R."/>
            <person name="Huzurbazar S."/>
            <person name="Westhof E."/>
            <person name="Delsuc F."/>
            <person name="Lehrach H."/>
            <person name="Reinhardt R."/>
            <person name="Weissenbach J."/>
            <person name="Roy S.W."/>
            <person name="Artiguenave F."/>
            <person name="Postlethwait J.H."/>
            <person name="Manak J.R."/>
            <person name="Thompson E.M."/>
            <person name="Jaillon O."/>
            <person name="Du Pasquier L."/>
            <person name="Boudinot P."/>
            <person name="Liberles D.A."/>
            <person name="Volff J.N."/>
            <person name="Philippe H."/>
            <person name="Lenhard B."/>
            <person name="Roest Crollius H."/>
            <person name="Wincker P."/>
            <person name="Chourrout D."/>
        </authorList>
    </citation>
    <scope>NUCLEOTIDE SEQUENCE [LARGE SCALE GENOMIC DNA]</scope>
</reference>
<feature type="signal peptide" evidence="2">
    <location>
        <begin position="1"/>
        <end position="16"/>
    </location>
</feature>
<dbReference type="InterPro" id="IPR027417">
    <property type="entry name" value="P-loop_NTPase"/>
</dbReference>
<feature type="domain" description="Sulfotransferase" evidence="3">
    <location>
        <begin position="40"/>
        <end position="290"/>
    </location>
</feature>
<organism evidence="4">
    <name type="scientific">Oikopleura dioica</name>
    <name type="common">Tunicate</name>
    <dbReference type="NCBI Taxonomy" id="34765"/>
    <lineage>
        <taxon>Eukaryota</taxon>
        <taxon>Metazoa</taxon>
        <taxon>Chordata</taxon>
        <taxon>Tunicata</taxon>
        <taxon>Appendicularia</taxon>
        <taxon>Copelata</taxon>
        <taxon>Oikopleuridae</taxon>
        <taxon>Oikopleura</taxon>
    </lineage>
</organism>
<comment type="similarity">
    <text evidence="1">Belongs to the sulfotransferase 1 family.</text>
</comment>
<dbReference type="Gene3D" id="3.40.50.300">
    <property type="entry name" value="P-loop containing nucleotide triphosphate hydrolases"/>
    <property type="match status" value="1"/>
</dbReference>
<evidence type="ECO:0000256" key="2">
    <source>
        <dbReference type="SAM" id="SignalP"/>
    </source>
</evidence>
<dbReference type="SUPFAM" id="SSF52540">
    <property type="entry name" value="P-loop containing nucleoside triphosphate hydrolases"/>
    <property type="match status" value="1"/>
</dbReference>
<dbReference type="InterPro" id="IPR000863">
    <property type="entry name" value="Sulfotransferase_dom"/>
</dbReference>
<keyword evidence="2" id="KW-0732">Signal</keyword>
<dbReference type="GO" id="GO:0006790">
    <property type="term" value="P:sulfur compound metabolic process"/>
    <property type="evidence" value="ECO:0007669"/>
    <property type="project" value="TreeGrafter"/>
</dbReference>
<dbReference type="PANTHER" id="PTHR10704:SF71">
    <property type="entry name" value="CARBOHYDRATE SULFOTRANSFERASE 1-LIKE"/>
    <property type="match status" value="1"/>
</dbReference>
<dbReference type="Proteomes" id="UP000011014">
    <property type="component" value="Unassembled WGS sequence"/>
</dbReference>
<dbReference type="EC" id="2.8.2.-" evidence="1"/>
<dbReference type="Pfam" id="PF00685">
    <property type="entry name" value="Sulfotransfer_1"/>
    <property type="match status" value="1"/>
</dbReference>
<sequence length="312" mass="36284">MLCTVVIILFILLIQATLYKYGTTKQTATLEFSQKKKRKAVLILTFMRSGSTFLGELFNNHNDVFYIFEPLHAYSQSGFSPKTLELLEKNLECKFDDTYDLTIPFKEFSKNLSLHDQLDTKGNFMFRSKHRRLCAPPFCTKNLSHDSIKCNSECGLVNSSQASKVRQKLIPAIKSIRFIEVQGLEKMAERNNLDLKIIFLARDPRGQYNSRLKIYDKNNTDDVKISDFQKKMIKYVCNHTKNIIEKRKASPWLKKQSLVVKYEDLALNPDDKSKEILMFCGLNFTEKVSQWIKGNTESRTRRKRSGTFFCSF</sequence>
<gene>
    <name evidence="4" type="ORF">GSOID_T00018467001</name>
</gene>
<dbReference type="AlphaFoldDB" id="E4Y4J3"/>